<evidence type="ECO:0000313" key="2">
    <source>
        <dbReference type="Proteomes" id="UP001139682"/>
    </source>
</evidence>
<organism evidence="1 2">
    <name type="scientific">Stutzerimonas marianensis</name>
    <dbReference type="NCBI Taxonomy" id="2929513"/>
    <lineage>
        <taxon>Bacteria</taxon>
        <taxon>Pseudomonadati</taxon>
        <taxon>Pseudomonadota</taxon>
        <taxon>Gammaproteobacteria</taxon>
        <taxon>Pseudomonadales</taxon>
        <taxon>Pseudomonadaceae</taxon>
        <taxon>Stutzerimonas</taxon>
    </lineage>
</organism>
<sequence>MSERYLYPESVLPAGFLFSKDYLDFISQESIPDLEPWWFLCEFKDDAEYWLNELARQYPGLHFIPFAKLEDSDDFACFDGGDHTGDPIVIYVHAFASQGWEVRGGVMNFSEWLKKTYEESARYKSERAEY</sequence>
<dbReference type="Proteomes" id="UP001139682">
    <property type="component" value="Unassembled WGS sequence"/>
</dbReference>
<evidence type="ECO:0000313" key="1">
    <source>
        <dbReference type="EMBL" id="MCJ0976025.1"/>
    </source>
</evidence>
<protein>
    <recommendedName>
        <fullName evidence="3">SMI1/KNR4 family protein</fullName>
    </recommendedName>
</protein>
<keyword evidence="2" id="KW-1185">Reference proteome</keyword>
<accession>A0A9X2AUJ6</accession>
<dbReference type="EMBL" id="JALGRD010000022">
    <property type="protein sequence ID" value="MCJ0976025.1"/>
    <property type="molecule type" value="Genomic_DNA"/>
</dbReference>
<gene>
    <name evidence="1" type="ORF">MST27_21950</name>
</gene>
<proteinExistence type="predicted"/>
<comment type="caution">
    <text evidence="1">The sequence shown here is derived from an EMBL/GenBank/DDBJ whole genome shotgun (WGS) entry which is preliminary data.</text>
</comment>
<evidence type="ECO:0008006" key="3">
    <source>
        <dbReference type="Google" id="ProtNLM"/>
    </source>
</evidence>
<dbReference type="SUPFAM" id="SSF160631">
    <property type="entry name" value="SMI1/KNR4-like"/>
    <property type="match status" value="1"/>
</dbReference>
<reference evidence="1" key="1">
    <citation type="submission" date="2022-03" db="EMBL/GenBank/DDBJ databases">
        <title>Pseudomonas marianensis sp. nov., a marine bacterium isolated from deep-sea sediments of the Mariana Trench.</title>
        <authorList>
            <person name="Wei Y."/>
        </authorList>
    </citation>
    <scope>NUCLEOTIDE SEQUENCE</scope>
    <source>
        <strain evidence="1">PS1</strain>
    </source>
</reference>
<dbReference type="AlphaFoldDB" id="A0A9X2AUJ6"/>
<dbReference type="InterPro" id="IPR037883">
    <property type="entry name" value="Knr4/Smi1-like_sf"/>
</dbReference>
<name>A0A9X2AUJ6_9GAMM</name>
<dbReference type="RefSeq" id="WP_243607988.1">
    <property type="nucleotide sequence ID" value="NZ_JALGRD010000022.1"/>
</dbReference>